<dbReference type="PANTHER" id="PTHR35896:SF3">
    <property type="entry name" value="MAJOR FACILITATOR SUPERFAMILY TRANSPORTER"/>
    <property type="match status" value="1"/>
</dbReference>
<dbReference type="Proteomes" id="UP000054481">
    <property type="component" value="Unassembled WGS sequence"/>
</dbReference>
<dbReference type="PANTHER" id="PTHR35896">
    <property type="entry name" value="IG-LIKE DOMAIN-CONTAINING PROTEIN"/>
    <property type="match status" value="1"/>
</dbReference>
<dbReference type="InterPro" id="IPR053008">
    <property type="entry name" value="Phomopsin_biosynth_assoc"/>
</dbReference>
<name>A0A0F7ZQI8_9HYPO</name>
<keyword evidence="3" id="KW-1185">Reference proteome</keyword>
<organism evidence="2 3">
    <name type="scientific">Hirsutella minnesotensis 3608</name>
    <dbReference type="NCBI Taxonomy" id="1043627"/>
    <lineage>
        <taxon>Eukaryota</taxon>
        <taxon>Fungi</taxon>
        <taxon>Dikarya</taxon>
        <taxon>Ascomycota</taxon>
        <taxon>Pezizomycotina</taxon>
        <taxon>Sordariomycetes</taxon>
        <taxon>Hypocreomycetidae</taxon>
        <taxon>Hypocreales</taxon>
        <taxon>Ophiocordycipitaceae</taxon>
        <taxon>Hirsutella</taxon>
    </lineage>
</organism>
<feature type="transmembrane region" description="Helical" evidence="1">
    <location>
        <begin position="36"/>
        <end position="58"/>
    </location>
</feature>
<keyword evidence="1" id="KW-1133">Transmembrane helix</keyword>
<keyword evidence="1" id="KW-0472">Membrane</keyword>
<gene>
    <name evidence="2" type="ORF">HIM_12674</name>
</gene>
<keyword evidence="1" id="KW-0812">Transmembrane</keyword>
<proteinExistence type="predicted"/>
<dbReference type="AlphaFoldDB" id="A0A0F7ZQI8"/>
<sequence>MAKPAEYAPLDNDDHEHQCRHCRVPRTSRRWGALPLLPAVLVGTLATLALVSSLFAIISRQAGHRILPVVQTGDDAQTGLPLHWYNGDCGSTPDEAEARGCFYNWAVHVWLPKGCYTDQDVADAEEMYRGRSDWYYRVDGRNLTMDEVRSGHYHNFTCTWETHMAHCVYTWKRLHRALLNPESKIDAYTINYYHSEHCAHLSTGTAKHDENVLFAKYPVCA</sequence>
<dbReference type="OrthoDB" id="3501153at2759"/>
<protein>
    <submittedName>
        <fullName evidence="2">Uncharacterized protein</fullName>
    </submittedName>
</protein>
<reference evidence="2 3" key="1">
    <citation type="journal article" date="2014" name="Genome Biol. Evol.">
        <title>Comparative genomics and transcriptomics analyses reveal divergent lifestyle features of nematode endoparasitic fungus Hirsutella minnesotensis.</title>
        <authorList>
            <person name="Lai Y."/>
            <person name="Liu K."/>
            <person name="Zhang X."/>
            <person name="Zhang X."/>
            <person name="Li K."/>
            <person name="Wang N."/>
            <person name="Shu C."/>
            <person name="Wu Y."/>
            <person name="Wang C."/>
            <person name="Bushley K.E."/>
            <person name="Xiang M."/>
            <person name="Liu X."/>
        </authorList>
    </citation>
    <scope>NUCLEOTIDE SEQUENCE [LARGE SCALE GENOMIC DNA]</scope>
    <source>
        <strain evidence="2 3">3608</strain>
    </source>
</reference>
<evidence type="ECO:0000313" key="3">
    <source>
        <dbReference type="Proteomes" id="UP000054481"/>
    </source>
</evidence>
<accession>A0A0F7ZQI8</accession>
<dbReference type="EMBL" id="KQ031176">
    <property type="protein sequence ID" value="KJZ67938.1"/>
    <property type="molecule type" value="Genomic_DNA"/>
</dbReference>
<evidence type="ECO:0000256" key="1">
    <source>
        <dbReference type="SAM" id="Phobius"/>
    </source>
</evidence>
<evidence type="ECO:0000313" key="2">
    <source>
        <dbReference type="EMBL" id="KJZ67938.1"/>
    </source>
</evidence>